<keyword evidence="3" id="KW-1185">Reference proteome</keyword>
<sequence length="62" mass="6192">MNAGRTGCSRAIAVGGSWTDAGADGEYARTAAQLPRYRPESDADEQGVLGADLPGSAAPAAL</sequence>
<evidence type="ECO:0000256" key="1">
    <source>
        <dbReference type="SAM" id="MobiDB-lite"/>
    </source>
</evidence>
<dbReference type="RefSeq" id="WP_371943907.1">
    <property type="nucleotide sequence ID" value="NZ_JAXCEH010000019.1"/>
</dbReference>
<protein>
    <submittedName>
        <fullName evidence="2">Uncharacterized protein</fullName>
    </submittedName>
</protein>
<gene>
    <name evidence="2" type="ORF">SM436_26100</name>
</gene>
<feature type="region of interest" description="Disordered" evidence="1">
    <location>
        <begin position="32"/>
        <end position="62"/>
    </location>
</feature>
<proteinExistence type="predicted"/>
<reference evidence="2 3" key="1">
    <citation type="submission" date="2023-11" db="EMBL/GenBank/DDBJ databases">
        <title>Actinomadura monticuli sp. nov., isolated from volcanic ash.</title>
        <authorList>
            <person name="Lee S.D."/>
            <person name="Yang H."/>
            <person name="Kim I.S."/>
        </authorList>
    </citation>
    <scope>NUCLEOTIDE SEQUENCE [LARGE SCALE GENOMIC DNA]</scope>
    <source>
        <strain evidence="2 3">DSM 45346</strain>
    </source>
</reference>
<comment type="caution">
    <text evidence="2">The sequence shown here is derived from an EMBL/GenBank/DDBJ whole genome shotgun (WGS) entry which is preliminary data.</text>
</comment>
<dbReference type="Proteomes" id="UP001569904">
    <property type="component" value="Unassembled WGS sequence"/>
</dbReference>
<accession>A0ABV4R2P2</accession>
<evidence type="ECO:0000313" key="2">
    <source>
        <dbReference type="EMBL" id="MFA1557165.1"/>
    </source>
</evidence>
<organism evidence="2 3">
    <name type="scientific">Actinomadura chokoriensis</name>
    <dbReference type="NCBI Taxonomy" id="454156"/>
    <lineage>
        <taxon>Bacteria</taxon>
        <taxon>Bacillati</taxon>
        <taxon>Actinomycetota</taxon>
        <taxon>Actinomycetes</taxon>
        <taxon>Streptosporangiales</taxon>
        <taxon>Thermomonosporaceae</taxon>
        <taxon>Actinomadura</taxon>
    </lineage>
</organism>
<dbReference type="EMBL" id="JAXCEH010000019">
    <property type="protein sequence ID" value="MFA1557165.1"/>
    <property type="molecule type" value="Genomic_DNA"/>
</dbReference>
<name>A0ABV4R2P2_9ACTN</name>
<evidence type="ECO:0000313" key="3">
    <source>
        <dbReference type="Proteomes" id="UP001569904"/>
    </source>
</evidence>